<dbReference type="GO" id="GO:0034058">
    <property type="term" value="P:endosomal vesicle fusion"/>
    <property type="evidence" value="ECO:0007669"/>
    <property type="project" value="TreeGrafter"/>
</dbReference>
<dbReference type="PANTHER" id="PTHR12616">
    <property type="entry name" value="VACUOLAR PROTEIN SORTING VPS41"/>
    <property type="match status" value="1"/>
</dbReference>
<dbReference type="Proteomes" id="UP000816034">
    <property type="component" value="Unassembled WGS sequence"/>
</dbReference>
<evidence type="ECO:0000313" key="5">
    <source>
        <dbReference type="Proteomes" id="UP000816034"/>
    </source>
</evidence>
<dbReference type="InterPro" id="IPR057780">
    <property type="entry name" value="Beta-prop_Vps41"/>
</dbReference>
<feature type="compositionally biased region" description="Acidic residues" evidence="2">
    <location>
        <begin position="49"/>
        <end position="85"/>
    </location>
</feature>
<feature type="domain" description="Vps41 beta-propeller" evidence="3">
    <location>
        <begin position="88"/>
        <end position="208"/>
    </location>
</feature>
<feature type="region of interest" description="Disordered" evidence="2">
    <location>
        <begin position="832"/>
        <end position="878"/>
    </location>
</feature>
<dbReference type="GO" id="GO:0009267">
    <property type="term" value="P:cellular response to starvation"/>
    <property type="evidence" value="ECO:0007669"/>
    <property type="project" value="TreeGrafter"/>
</dbReference>
<keyword evidence="1" id="KW-0853">WD repeat</keyword>
<dbReference type="Pfam" id="PF23556">
    <property type="entry name" value="TPR_Vps41"/>
    <property type="match status" value="2"/>
</dbReference>
<dbReference type="GO" id="GO:0005770">
    <property type="term" value="C:late endosome"/>
    <property type="evidence" value="ECO:0007669"/>
    <property type="project" value="TreeGrafter"/>
</dbReference>
<dbReference type="SMART" id="SM00320">
    <property type="entry name" value="WD40"/>
    <property type="match status" value="2"/>
</dbReference>
<evidence type="ECO:0000313" key="4">
    <source>
        <dbReference type="EMBL" id="KAG2388608.1"/>
    </source>
</evidence>
<dbReference type="Gene3D" id="2.130.10.10">
    <property type="entry name" value="YVTN repeat-like/Quinoprotein amine dehydrogenase"/>
    <property type="match status" value="1"/>
</dbReference>
<dbReference type="GO" id="GO:0016236">
    <property type="term" value="P:macroautophagy"/>
    <property type="evidence" value="ECO:0007669"/>
    <property type="project" value="TreeGrafter"/>
</dbReference>
<protein>
    <recommendedName>
        <fullName evidence="3">Vps41 beta-propeller domain-containing protein</fullName>
    </recommendedName>
</protein>
<feature type="compositionally biased region" description="Acidic residues" evidence="2">
    <location>
        <begin position="847"/>
        <end position="857"/>
    </location>
</feature>
<feature type="compositionally biased region" description="Low complexity" evidence="2">
    <location>
        <begin position="1083"/>
        <end position="1096"/>
    </location>
</feature>
<sequence length="1117" mass="128229">MLSNKKPAISSTNDDDEDESLDHDLTSSGSDDEVEEKRNSKINNKNNVPEDEDEEDEEGETEDDDDEDEEDEDEEDDEEDEEEYEPQLKYQRLGGSLPKDIFGIEGNYASALVVGEKFLALGTHLGYLYLLDIEGNNNQQQKFRPHAETINDLSIDSTGEYIASCSNDGKVVVYNIYSALYASMQNPSVHKKILDPNSDANTVITGNSVLTTVSSTLTGGSVGTQEGNMMEFFFNRPMKSVALDPFYSSKSDHSVVCGGKTGKLTLKKKGWFGTYKEVVIHKEEGEIHAVRWFGDFIAWANDLGVKVYDVVSNQKITYIPRSATAPRPDMYRACLNWCLPDRFAIDTKQSDSKDTRTLAQLLIGWGQSVTLIVIKERKLPKEQKSQKFVEVLAMFEVDFFISGITPYSNENSLLILAYDEEEQEEDEKKKLVAPRPELRIMDLKGEEKSCDALSIKNFENYFATDYRLETFNPSNAASHHFVDQEEVYYILSPRDIVAARPRDSDDHVKWLMQKNKYPDALKYAKENESQLKNISIVDIGKKYLRHLLENKQYKEAAQMVPNVSGTDQQLWEEWIYVFIDLKQFHVIIPYIPISQPRLKDAIYEMKLNYYLLNGPEQFLTCIKEWPQDLYKIQNITSVTSERIGILEQEAERNRLDGKDQEARDCEKKISILLEALANLFMYEQQYDKALNIYFKLRKADVFEFIQKHSLFSSVQDKIVVLISFDEDRALRMCVEHHDKIVVDQVVKQLRNERVQLLKYLDGLFYYNVQNAQKYHILQVELYAEYDSKRLVWFLEQSQSYKIEQALQICEQHLGKPIEKTFEYLYRRDVPPVSESTSKRTKPITSDDQYDSDSEDESTTTATDVPMENTVSKNINSNEDDLVLPERNKQLYKGIVYLLNRMGNTNDALALIIDKLEDVALAIEFVEKQPDSELYQDLINKSLKKPKFISGLLDHIAEHGSDYIDPLALVKKIPEGMDIEGLKKKLTRLITNFSHQKTLQEGCQEILQADLKQQSSQLFKFQRKGVRVRLGGRCALCGQRLTMTKEDNIVFMSGFYYHFRCYSEVVDTGASSSSSNETNDDIDSPQPSSSASSDSKPTLGKLQCIVTQSREKKTVRRR</sequence>
<dbReference type="GO" id="GO:0030897">
    <property type="term" value="C:HOPS complex"/>
    <property type="evidence" value="ECO:0007669"/>
    <property type="project" value="TreeGrafter"/>
</dbReference>
<dbReference type="InterPro" id="IPR001680">
    <property type="entry name" value="WD40_rpt"/>
</dbReference>
<dbReference type="PROSITE" id="PS50082">
    <property type="entry name" value="WD_REPEATS_2"/>
    <property type="match status" value="1"/>
</dbReference>
<feature type="repeat" description="WD" evidence="1">
    <location>
        <begin position="143"/>
        <end position="176"/>
    </location>
</feature>
<dbReference type="RefSeq" id="XP_044552600.1">
    <property type="nucleotide sequence ID" value="XM_044694367.1"/>
</dbReference>
<dbReference type="AlphaFoldDB" id="A0AA88GYA7"/>
<evidence type="ECO:0000256" key="2">
    <source>
        <dbReference type="SAM" id="MobiDB-lite"/>
    </source>
</evidence>
<evidence type="ECO:0000256" key="1">
    <source>
        <dbReference type="PROSITE-ProRule" id="PRU00221"/>
    </source>
</evidence>
<dbReference type="Pfam" id="PF23411">
    <property type="entry name" value="Beta-prop_Vps41"/>
    <property type="match status" value="2"/>
</dbReference>
<name>A0AA88GYA7_NAELO</name>
<dbReference type="EMBL" id="PYSW02000009">
    <property type="protein sequence ID" value="KAG2388608.1"/>
    <property type="molecule type" value="Genomic_DNA"/>
</dbReference>
<keyword evidence="5" id="KW-1185">Reference proteome</keyword>
<proteinExistence type="predicted"/>
<organism evidence="4 5">
    <name type="scientific">Naegleria lovaniensis</name>
    <name type="common">Amoeba</name>
    <dbReference type="NCBI Taxonomy" id="51637"/>
    <lineage>
        <taxon>Eukaryota</taxon>
        <taxon>Discoba</taxon>
        <taxon>Heterolobosea</taxon>
        <taxon>Tetramitia</taxon>
        <taxon>Eutetramitia</taxon>
        <taxon>Vahlkampfiidae</taxon>
        <taxon>Naegleria</taxon>
    </lineage>
</organism>
<evidence type="ECO:0000259" key="3">
    <source>
        <dbReference type="Pfam" id="PF23411"/>
    </source>
</evidence>
<accession>A0AA88GYA7</accession>
<feature type="domain" description="Vps41 beta-propeller" evidence="3">
    <location>
        <begin position="223"/>
        <end position="500"/>
    </location>
</feature>
<feature type="region of interest" description="Disordered" evidence="2">
    <location>
        <begin position="1069"/>
        <end position="1101"/>
    </location>
</feature>
<gene>
    <name evidence="4" type="ORF">C9374_000047</name>
</gene>
<comment type="caution">
    <text evidence="4">The sequence shown here is derived from an EMBL/GenBank/DDBJ whole genome shotgun (WGS) entry which is preliminary data.</text>
</comment>
<dbReference type="PANTHER" id="PTHR12616:SF1">
    <property type="entry name" value="VACUOLAR PROTEIN SORTING-ASSOCIATED PROTEIN 41 HOMOLOG"/>
    <property type="match status" value="1"/>
</dbReference>
<dbReference type="SUPFAM" id="SSF50978">
    <property type="entry name" value="WD40 repeat-like"/>
    <property type="match status" value="1"/>
</dbReference>
<dbReference type="GO" id="GO:0006623">
    <property type="term" value="P:protein targeting to vacuole"/>
    <property type="evidence" value="ECO:0007669"/>
    <property type="project" value="InterPro"/>
</dbReference>
<feature type="region of interest" description="Disordered" evidence="2">
    <location>
        <begin position="1"/>
        <end position="92"/>
    </location>
</feature>
<dbReference type="InterPro" id="IPR036322">
    <property type="entry name" value="WD40_repeat_dom_sf"/>
</dbReference>
<reference evidence="4 5" key="1">
    <citation type="journal article" date="2018" name="BMC Genomics">
        <title>The genome of Naegleria lovaniensis, the basis for a comparative approach to unravel pathogenicity factors of the human pathogenic amoeba N. fowleri.</title>
        <authorList>
            <person name="Liechti N."/>
            <person name="Schurch N."/>
            <person name="Bruggmann R."/>
            <person name="Wittwer M."/>
        </authorList>
    </citation>
    <scope>NUCLEOTIDE SEQUENCE [LARGE SCALE GENOMIC DNA]</scope>
    <source>
        <strain evidence="4 5">ATCC 30569</strain>
    </source>
</reference>
<dbReference type="InterPro" id="IPR045111">
    <property type="entry name" value="Vps41/Vps8"/>
</dbReference>
<dbReference type="GeneID" id="68092509"/>
<dbReference type="InterPro" id="IPR015943">
    <property type="entry name" value="WD40/YVTN_repeat-like_dom_sf"/>
</dbReference>